<dbReference type="AlphaFoldDB" id="A0A7W7PL40"/>
<keyword evidence="2" id="KW-0812">Transmembrane</keyword>
<dbReference type="RefSeq" id="WP_184347350.1">
    <property type="nucleotide sequence ID" value="NZ_JACHJH010000002.1"/>
</dbReference>
<sequence>MPHPERSTAVEIHGPQPITVHPPTGHLVPVQPSPPSAVQSIVLPDGRVVTGYTLTPAPAPAPVDSRPAVSRTAVNIALGGIGFGAVCGGLFLLTSFIAALTAFITQLIILAAVIFGGWIAVQIFGDTGHHDRGGTTVNIRKAVIKRNHFHG</sequence>
<evidence type="ECO:0000256" key="1">
    <source>
        <dbReference type="SAM" id="MobiDB-lite"/>
    </source>
</evidence>
<keyword evidence="2" id="KW-1133">Transmembrane helix</keyword>
<feature type="transmembrane region" description="Helical" evidence="2">
    <location>
        <begin position="103"/>
        <end position="124"/>
    </location>
</feature>
<dbReference type="EMBL" id="JACHJH010000002">
    <property type="protein sequence ID" value="MBB4892385.1"/>
    <property type="molecule type" value="Genomic_DNA"/>
</dbReference>
<comment type="caution">
    <text evidence="3">The sequence shown here is derived from an EMBL/GenBank/DDBJ whole genome shotgun (WGS) entry which is preliminary data.</text>
</comment>
<keyword evidence="2" id="KW-0472">Membrane</keyword>
<evidence type="ECO:0000313" key="4">
    <source>
        <dbReference type="Proteomes" id="UP000556084"/>
    </source>
</evidence>
<feature type="region of interest" description="Disordered" evidence="1">
    <location>
        <begin position="1"/>
        <end position="26"/>
    </location>
</feature>
<dbReference type="Proteomes" id="UP000556084">
    <property type="component" value="Unassembled WGS sequence"/>
</dbReference>
<organism evidence="3 4">
    <name type="scientific">Streptomyces olivoverticillatus</name>
    <dbReference type="NCBI Taxonomy" id="66427"/>
    <lineage>
        <taxon>Bacteria</taxon>
        <taxon>Bacillati</taxon>
        <taxon>Actinomycetota</taxon>
        <taxon>Actinomycetes</taxon>
        <taxon>Kitasatosporales</taxon>
        <taxon>Streptomycetaceae</taxon>
        <taxon>Streptomyces</taxon>
    </lineage>
</organism>
<feature type="transmembrane region" description="Helical" evidence="2">
    <location>
        <begin position="76"/>
        <end position="97"/>
    </location>
</feature>
<reference evidence="3 4" key="1">
    <citation type="submission" date="2020-08" db="EMBL/GenBank/DDBJ databases">
        <title>Genomic Encyclopedia of Type Strains, Phase III (KMG-III): the genomes of soil and plant-associated and newly described type strains.</title>
        <authorList>
            <person name="Whitman W."/>
        </authorList>
    </citation>
    <scope>NUCLEOTIDE SEQUENCE [LARGE SCALE GENOMIC DNA]</scope>
    <source>
        <strain evidence="3 4">CECT 3266</strain>
    </source>
</reference>
<keyword evidence="4" id="KW-1185">Reference proteome</keyword>
<proteinExistence type="predicted"/>
<protein>
    <submittedName>
        <fullName evidence="3">Uncharacterized protein</fullName>
    </submittedName>
</protein>
<gene>
    <name evidence="3" type="ORF">FHS39_001396</name>
</gene>
<name>A0A7W7PL40_9ACTN</name>
<accession>A0A7W7PL40</accession>
<evidence type="ECO:0000313" key="3">
    <source>
        <dbReference type="EMBL" id="MBB4892385.1"/>
    </source>
</evidence>
<evidence type="ECO:0000256" key="2">
    <source>
        <dbReference type="SAM" id="Phobius"/>
    </source>
</evidence>